<dbReference type="InterPro" id="IPR012902">
    <property type="entry name" value="N_methyl_site"/>
</dbReference>
<dbReference type="PROSITE" id="PS00409">
    <property type="entry name" value="PROKAR_NTER_METHYL"/>
    <property type="match status" value="1"/>
</dbReference>
<feature type="compositionally biased region" description="Acidic residues" evidence="1">
    <location>
        <begin position="244"/>
        <end position="253"/>
    </location>
</feature>
<name>A0A444JGQ4_9BACT</name>
<feature type="region of interest" description="Disordered" evidence="1">
    <location>
        <begin position="226"/>
        <end position="254"/>
    </location>
</feature>
<evidence type="ECO:0000256" key="2">
    <source>
        <dbReference type="SAM" id="Phobius"/>
    </source>
</evidence>
<reference evidence="3 4" key="1">
    <citation type="submission" date="2017-01" db="EMBL/GenBank/DDBJ databases">
        <title>The cable genome- insights into the physiology and evolution of filamentous bacteria capable of sulfide oxidation via long distance electron transfer.</title>
        <authorList>
            <person name="Schreiber L."/>
            <person name="Bjerg J.T."/>
            <person name="Boggild A."/>
            <person name="Van De Vossenberg J."/>
            <person name="Meysman F."/>
            <person name="Nielsen L.P."/>
            <person name="Schramm A."/>
            <person name="Kjeldsen K.U."/>
        </authorList>
    </citation>
    <scope>NUCLEOTIDE SEQUENCE [LARGE SCALE GENOMIC DNA]</scope>
    <source>
        <strain evidence="3">A5</strain>
    </source>
</reference>
<keyword evidence="4" id="KW-1185">Reference proteome</keyword>
<dbReference type="EMBL" id="MTKS01000024">
    <property type="protein sequence ID" value="RWX52262.1"/>
    <property type="molecule type" value="Genomic_DNA"/>
</dbReference>
<feature type="transmembrane region" description="Helical" evidence="2">
    <location>
        <begin position="12"/>
        <end position="34"/>
    </location>
</feature>
<keyword evidence="2" id="KW-1133">Transmembrane helix</keyword>
<dbReference type="AlphaFoldDB" id="A0A444JGQ4"/>
<protein>
    <submittedName>
        <fullName evidence="3">Type IV pilus assembly protein PilW</fullName>
    </submittedName>
</protein>
<sequence length="276" mass="30906">MERTLRNEGGFTLIEMMVAMVIASFVFAGIYGVYTIQQRSYTVQEQVSEMQQRLRAAVEFMTGEMRMAGFDPPNEYPDPNPYDSGVCDATSIKVAVDEELDFEYCQVSNVLDGDGNLKDPREYSSQRIRTNYSVEYEYFPKGDDKCNLLVQRNGGNAIPLAEGIEAVEFLPLQQDGVTRATDPADARTVKISILARSTYPDRKYTDTTEYEPASVRMGISTDIWDINGDETVTGGGGKGNPPSEDPDGCDDPDDRCHYHRRLLITTVKLRNMGLEK</sequence>
<proteinExistence type="predicted"/>
<organism evidence="3 4">
    <name type="scientific">Candidatus Electrothrix marina</name>
    <dbReference type="NCBI Taxonomy" id="1859130"/>
    <lineage>
        <taxon>Bacteria</taxon>
        <taxon>Pseudomonadati</taxon>
        <taxon>Thermodesulfobacteriota</taxon>
        <taxon>Desulfobulbia</taxon>
        <taxon>Desulfobulbales</taxon>
        <taxon>Desulfobulbaceae</taxon>
        <taxon>Candidatus Electrothrix</taxon>
    </lineage>
</organism>
<accession>A0A444JGQ4</accession>
<evidence type="ECO:0000313" key="3">
    <source>
        <dbReference type="EMBL" id="RWX52262.1"/>
    </source>
</evidence>
<dbReference type="InterPro" id="IPR045584">
    <property type="entry name" value="Pilin-like"/>
</dbReference>
<dbReference type="SUPFAM" id="SSF54523">
    <property type="entry name" value="Pili subunits"/>
    <property type="match status" value="1"/>
</dbReference>
<dbReference type="Proteomes" id="UP000288892">
    <property type="component" value="Unassembled WGS sequence"/>
</dbReference>
<gene>
    <name evidence="3" type="ORF">VU01_10245</name>
</gene>
<dbReference type="NCBIfam" id="TIGR02532">
    <property type="entry name" value="IV_pilin_GFxxxE"/>
    <property type="match status" value="1"/>
</dbReference>
<evidence type="ECO:0000313" key="4">
    <source>
        <dbReference type="Proteomes" id="UP000288892"/>
    </source>
</evidence>
<evidence type="ECO:0000256" key="1">
    <source>
        <dbReference type="SAM" id="MobiDB-lite"/>
    </source>
</evidence>
<comment type="caution">
    <text evidence="3">The sequence shown here is derived from an EMBL/GenBank/DDBJ whole genome shotgun (WGS) entry which is preliminary data.</text>
</comment>
<keyword evidence="2" id="KW-0812">Transmembrane</keyword>
<dbReference type="Pfam" id="PF07963">
    <property type="entry name" value="N_methyl"/>
    <property type="match status" value="1"/>
</dbReference>
<keyword evidence="2" id="KW-0472">Membrane</keyword>